<dbReference type="EMBL" id="CM003098">
    <property type="protein sequence ID" value="KUI64955.1"/>
    <property type="molecule type" value="Genomic_DNA"/>
</dbReference>
<sequence>MATRLPISISIPSSRREGTILSSIARVAKDCFKQLLKLLVNNMSDADEVLDQAVPNGKNQIQFTVENKTEFELVAERCFADWGDFASPPETISPYSSGPGGHVTSSHSPFTGSAGMVGYKINTGSATTWLRFLGSNPYLSAKDNFSTSVILNRDAGIDQGDYNWLYYRKERDDSQSFNGGTLTTSSQIGQADDATAVFTVTFTKDT</sequence>
<keyword evidence="2" id="KW-1185">Reference proteome</keyword>
<dbReference type="Gene3D" id="2.60.270.50">
    <property type="match status" value="1"/>
</dbReference>
<dbReference type="AlphaFoldDB" id="A0A194VM93"/>
<dbReference type="Proteomes" id="UP000078559">
    <property type="component" value="Chromosome 1"/>
</dbReference>
<proteinExistence type="predicted"/>
<name>A0A194VM93_CYTMA</name>
<reference evidence="1" key="1">
    <citation type="submission" date="2014-12" db="EMBL/GenBank/DDBJ databases">
        <title>Genome Sequence of Valsa Canker Pathogens Uncovers a Specific Adaption of Colonization on Woody Bark.</title>
        <authorList>
            <person name="Yin Z."/>
            <person name="Liu H."/>
            <person name="Gao X."/>
            <person name="Li Z."/>
            <person name="Song N."/>
            <person name="Ke X."/>
            <person name="Dai Q."/>
            <person name="Wu Y."/>
            <person name="Sun Y."/>
            <person name="Xu J.-R."/>
            <person name="Kang Z.K."/>
            <person name="Wang L."/>
            <person name="Huang L."/>
        </authorList>
    </citation>
    <scope>NUCLEOTIDE SEQUENCE [LARGE SCALE GENOMIC DNA]</scope>
    <source>
        <strain evidence="1">03-8</strain>
    </source>
</reference>
<evidence type="ECO:0000313" key="2">
    <source>
        <dbReference type="Proteomes" id="UP000078559"/>
    </source>
</evidence>
<evidence type="ECO:0000313" key="1">
    <source>
        <dbReference type="EMBL" id="KUI64955.1"/>
    </source>
</evidence>
<organism evidence="1 2">
    <name type="scientific">Cytospora mali</name>
    <name type="common">Apple Valsa canker fungus</name>
    <name type="synonym">Valsa mali</name>
    <dbReference type="NCBI Taxonomy" id="578113"/>
    <lineage>
        <taxon>Eukaryota</taxon>
        <taxon>Fungi</taxon>
        <taxon>Dikarya</taxon>
        <taxon>Ascomycota</taxon>
        <taxon>Pezizomycotina</taxon>
        <taxon>Sordariomycetes</taxon>
        <taxon>Sordariomycetidae</taxon>
        <taxon>Diaporthales</taxon>
        <taxon>Cytosporaceae</taxon>
        <taxon>Cytospora</taxon>
    </lineage>
</organism>
<gene>
    <name evidence="1" type="ORF">VM1G_00571</name>
</gene>
<protein>
    <submittedName>
        <fullName evidence="1">Uncharacterized protein</fullName>
    </submittedName>
</protein>
<dbReference type="SMR" id="A0A194VM93"/>
<accession>A0A194VM93</accession>
<dbReference type="OrthoDB" id="5025471at2759"/>